<dbReference type="InterPro" id="IPR036322">
    <property type="entry name" value="WD40_repeat_dom_sf"/>
</dbReference>
<dbReference type="Pfam" id="PF00400">
    <property type="entry name" value="WD40"/>
    <property type="match status" value="4"/>
</dbReference>
<dbReference type="AlphaFoldDB" id="A0A196SHG1"/>
<evidence type="ECO:0000256" key="2">
    <source>
        <dbReference type="ARBA" id="ARBA00022490"/>
    </source>
</evidence>
<dbReference type="PROSITE" id="PS00678">
    <property type="entry name" value="WD_REPEATS_1"/>
    <property type="match status" value="1"/>
</dbReference>
<keyword evidence="3 7" id="KW-0853">WD repeat</keyword>
<keyword evidence="5" id="KW-0677">Repeat</keyword>
<dbReference type="SMART" id="SM00320">
    <property type="entry name" value="WD40"/>
    <property type="match status" value="9"/>
</dbReference>
<evidence type="ECO:0000256" key="1">
    <source>
        <dbReference type="ARBA" id="ARBA00004496"/>
    </source>
</evidence>
<dbReference type="GO" id="GO:0005737">
    <property type="term" value="C:cytoplasm"/>
    <property type="evidence" value="ECO:0007669"/>
    <property type="project" value="UniProtKB-SubCell"/>
</dbReference>
<sequence length="1032" mass="111463">MNVLEDAYVGAVTAITYSPDSKYIVYGSGKSITIYDNQQFQRIATVPALKSATIHGIRFSNDLVCVFGQREFSLFRWSKLVDSAFCDTSPFYANDHFVDWIWDVCILNVDDQPLRVAVGTAHNTVVLYDIASDSCVESYYGKERCILYSMSILNLHGELLVASGTVFTEVHVWSPSHSGITSICKGHKGVIFKLRWSEDGRYLLSVSDDRTLIAWKHPCSDSPWSVHESTSAALLLTGAYTPLFHAMGHTARIWDCLFTPSCLLTSSEDCSLRFWSPAGECVATCGGHKGKHVWCVAYDPASGVAASGGNDSSVKLWDVGGIVQAFSSASVTSHLLPTMSADAVDAPRDSKAEGIREVRVVAADTVLVASNWGYVWRFAPAEGRWETCFAPETHDCVLAAGFCADASAAALGSVTGTLTIVSLAAAFAPFEVALEGCRLSRVAVEREGENYWVVAVQADGHITVLLFSPAQRCVVQQTALFAPLKGVVTSVLWLAGRHALCYGDSLGGVHLVRVRKDETPFHQCMKRHGRIPVCALAVQKDVLWTGGHDGRLVPIRVDWDTFEWESQTALAVPKIKQILSIWWSEQEDLCVAGFHETDFVVFDLTNMYEVTSVAAGGWKRPCHGLANASHPFRGYTFAFASLNGFTSLCVFRRAMTSRTAIVPALCPASHGREINAVHWIAVGPGGGLLATGGEDRRLQVVRVQRLPCLQSSPNQQPPTNPSGQAQKCELRCSVLHGFERHSSSVRALCSCKLPDDRGYLLFSCGGRNTICTWLLSADASQCALRACLPVRSASNTIDGGDQRFMAVDALALGAAGWLAAVGDSQGSVELYAVDGALALSRVFSSVVHATPVLCVRFCVVEEAFLLVAGTAAGDLVVVNCNEEVAAITGRALPVPAQKTWVFPEVHVMGVNDLAVRRAGDCVTCVSVGDDQTARVTVLRVADQTVVCEAKTTLPAVSGTSVRGVAWVGDDVFLTGWEQTVQRWSWRENALQFVGKVDVQVPETGCIDVAACGERVWGSVCGAMGFEVFDLSI</sequence>
<organism evidence="8 9">
    <name type="scientific">Blastocystis sp. subtype 1 (strain ATCC 50177 / NandII)</name>
    <dbReference type="NCBI Taxonomy" id="478820"/>
    <lineage>
        <taxon>Eukaryota</taxon>
        <taxon>Sar</taxon>
        <taxon>Stramenopiles</taxon>
        <taxon>Bigyra</taxon>
        <taxon>Opalozoa</taxon>
        <taxon>Opalinata</taxon>
        <taxon>Blastocystidae</taxon>
        <taxon>Blastocystis</taxon>
    </lineage>
</organism>
<dbReference type="GO" id="GO:0030488">
    <property type="term" value="P:tRNA methylation"/>
    <property type="evidence" value="ECO:0007669"/>
    <property type="project" value="TreeGrafter"/>
</dbReference>
<comment type="similarity">
    <text evidence="6">Belongs to the WD repeat WDR6 family.</text>
</comment>
<keyword evidence="9" id="KW-1185">Reference proteome</keyword>
<evidence type="ECO:0000256" key="3">
    <source>
        <dbReference type="ARBA" id="ARBA00022574"/>
    </source>
</evidence>
<dbReference type="InterPro" id="IPR015943">
    <property type="entry name" value="WD40/YVTN_repeat-like_dom_sf"/>
</dbReference>
<evidence type="ECO:0000313" key="9">
    <source>
        <dbReference type="Proteomes" id="UP000078348"/>
    </source>
</evidence>
<dbReference type="Gene3D" id="2.130.10.10">
    <property type="entry name" value="YVTN repeat-like/Quinoprotein amine dehydrogenase"/>
    <property type="match status" value="4"/>
</dbReference>
<feature type="repeat" description="WD" evidence="7">
    <location>
        <begin position="293"/>
        <end position="319"/>
    </location>
</feature>
<dbReference type="InterPro" id="IPR019775">
    <property type="entry name" value="WD40_repeat_CS"/>
</dbReference>
<dbReference type="InterPro" id="IPR051973">
    <property type="entry name" value="tRNA_Anticodon_Mtase-Reg"/>
</dbReference>
<dbReference type="PANTHER" id="PTHR14344:SF3">
    <property type="entry name" value="WD REPEAT-CONTAINING PROTEIN 6"/>
    <property type="match status" value="1"/>
</dbReference>
<dbReference type="EMBL" id="LXWW01000129">
    <property type="protein sequence ID" value="OAO15602.1"/>
    <property type="molecule type" value="Genomic_DNA"/>
</dbReference>
<dbReference type="PROSITE" id="PS50082">
    <property type="entry name" value="WD_REPEATS_2"/>
    <property type="match status" value="2"/>
</dbReference>
<dbReference type="PROSITE" id="PS50294">
    <property type="entry name" value="WD_REPEATS_REGION"/>
    <property type="match status" value="1"/>
</dbReference>
<comment type="subcellular location">
    <subcellularLocation>
        <location evidence="1">Cytoplasm</location>
    </subcellularLocation>
</comment>
<dbReference type="STRING" id="478820.A0A196SHG1"/>
<accession>A0A196SHG1</accession>
<dbReference type="Proteomes" id="UP000078348">
    <property type="component" value="Unassembled WGS sequence"/>
</dbReference>
<evidence type="ECO:0000256" key="5">
    <source>
        <dbReference type="ARBA" id="ARBA00022737"/>
    </source>
</evidence>
<feature type="repeat" description="WD" evidence="7">
    <location>
        <begin position="184"/>
        <end position="216"/>
    </location>
</feature>
<dbReference type="SUPFAM" id="SSF101908">
    <property type="entry name" value="Putative isomerase YbhE"/>
    <property type="match status" value="1"/>
</dbReference>
<dbReference type="InterPro" id="IPR001680">
    <property type="entry name" value="WD40_rpt"/>
</dbReference>
<comment type="caution">
    <text evidence="8">The sequence shown here is derived from an EMBL/GenBank/DDBJ whole genome shotgun (WGS) entry which is preliminary data.</text>
</comment>
<proteinExistence type="inferred from homology"/>
<reference evidence="8 9" key="1">
    <citation type="submission" date="2016-05" db="EMBL/GenBank/DDBJ databases">
        <title>Nuclear genome of Blastocystis sp. subtype 1 NandII.</title>
        <authorList>
            <person name="Gentekaki E."/>
            <person name="Curtis B."/>
            <person name="Stairs C."/>
            <person name="Eme L."/>
            <person name="Herman E."/>
            <person name="Klimes V."/>
            <person name="Arias M.C."/>
            <person name="Elias M."/>
            <person name="Hilliou F."/>
            <person name="Klute M."/>
            <person name="Malik S.-B."/>
            <person name="Pightling A."/>
            <person name="Rachubinski R."/>
            <person name="Salas D."/>
            <person name="Schlacht A."/>
            <person name="Suga H."/>
            <person name="Archibald J."/>
            <person name="Ball S.G."/>
            <person name="Clark G."/>
            <person name="Dacks J."/>
            <person name="Van Der Giezen M."/>
            <person name="Tsaousis A."/>
            <person name="Roger A."/>
        </authorList>
    </citation>
    <scope>NUCLEOTIDE SEQUENCE [LARGE SCALE GENOMIC DNA]</scope>
    <source>
        <strain evidence="9">ATCC 50177 / NandII</strain>
    </source>
</reference>
<dbReference type="OrthoDB" id="5594999at2759"/>
<dbReference type="SUPFAM" id="SSF50978">
    <property type="entry name" value="WD40 repeat-like"/>
    <property type="match status" value="3"/>
</dbReference>
<keyword evidence="4" id="KW-0819">tRNA processing</keyword>
<evidence type="ECO:0000256" key="4">
    <source>
        <dbReference type="ARBA" id="ARBA00022694"/>
    </source>
</evidence>
<dbReference type="PANTHER" id="PTHR14344">
    <property type="entry name" value="WD REPEAT PROTEIN"/>
    <property type="match status" value="1"/>
</dbReference>
<evidence type="ECO:0000256" key="7">
    <source>
        <dbReference type="PROSITE-ProRule" id="PRU00221"/>
    </source>
</evidence>
<keyword evidence="2" id="KW-0963">Cytoplasm</keyword>
<evidence type="ECO:0000313" key="8">
    <source>
        <dbReference type="EMBL" id="OAO15602.1"/>
    </source>
</evidence>
<gene>
    <name evidence="8" type="ORF">AV274_2676</name>
</gene>
<name>A0A196SHG1_BLAHN</name>
<evidence type="ECO:0000256" key="6">
    <source>
        <dbReference type="ARBA" id="ARBA00038255"/>
    </source>
</evidence>
<protein>
    <submittedName>
        <fullName evidence="8">Transducin/WD40 domain-containing protein</fullName>
    </submittedName>
</protein>